<dbReference type="KEGG" id="rsin:B6N60_04334"/>
<protein>
    <submittedName>
        <fullName evidence="1">Uncharacterized protein</fullName>
    </submittedName>
</protein>
<evidence type="ECO:0000313" key="2">
    <source>
        <dbReference type="Proteomes" id="UP000683511"/>
    </source>
</evidence>
<name>A0A975TBM1_9NOST</name>
<dbReference type="EMBL" id="CP021056">
    <property type="protein sequence ID" value="QXE25614.1"/>
    <property type="molecule type" value="Genomic_DNA"/>
</dbReference>
<organism evidence="1 2">
    <name type="scientific">Richelia sinica FACHB-800</name>
    <dbReference type="NCBI Taxonomy" id="1357546"/>
    <lineage>
        <taxon>Bacteria</taxon>
        <taxon>Bacillati</taxon>
        <taxon>Cyanobacteriota</taxon>
        <taxon>Cyanophyceae</taxon>
        <taxon>Nostocales</taxon>
        <taxon>Nostocaceae</taxon>
        <taxon>Richelia</taxon>
    </lineage>
</organism>
<dbReference type="AlphaFoldDB" id="A0A975TBM1"/>
<proteinExistence type="predicted"/>
<dbReference type="Proteomes" id="UP000683511">
    <property type="component" value="Chromosome"/>
</dbReference>
<dbReference type="RefSeq" id="WP_190608438.1">
    <property type="nucleotide sequence ID" value="NZ_CP021056.1"/>
</dbReference>
<accession>A0A975TBM1</accession>
<sequence length="74" mass="8429">MWRINITCSGEAWKHHGAAFKAMAEKYQGECISSKKKPDGTRIMEYKVEDVSDAESFQEDCQNFSGFLADFESL</sequence>
<gene>
    <name evidence="1" type="ORF">B6N60_04334</name>
</gene>
<keyword evidence="2" id="KW-1185">Reference proteome</keyword>
<evidence type="ECO:0000313" key="1">
    <source>
        <dbReference type="EMBL" id="QXE25614.1"/>
    </source>
</evidence>
<reference evidence="1" key="1">
    <citation type="submission" date="2017-04" db="EMBL/GenBank/DDBJ databases">
        <title>Genome deletions in a multicellular cyanobacterial endosymbiont for morphological adaptation in marine diatoms.</title>
        <authorList>
            <person name="Wang Y."/>
            <person name="Gao H."/>
            <person name="Li R."/>
            <person name="Xu X."/>
        </authorList>
    </citation>
    <scope>NUCLEOTIDE SEQUENCE</scope>
    <source>
        <strain evidence="1">FACHB 800</strain>
    </source>
</reference>